<dbReference type="EMBL" id="LUKN01000379">
    <property type="protein sequence ID" value="OAR03025.1"/>
    <property type="molecule type" value="Genomic_DNA"/>
</dbReference>
<name>A0A179IKZ0_CORDF</name>
<dbReference type="GO" id="GO:0005524">
    <property type="term" value="F:ATP binding"/>
    <property type="evidence" value="ECO:0007669"/>
    <property type="project" value="InterPro"/>
</dbReference>
<dbReference type="Proteomes" id="UP000243081">
    <property type="component" value="Unassembled WGS sequence"/>
</dbReference>
<dbReference type="GO" id="GO:0004672">
    <property type="term" value="F:protein kinase activity"/>
    <property type="evidence" value="ECO:0007669"/>
    <property type="project" value="InterPro"/>
</dbReference>
<dbReference type="OMA" id="MTHEFDD"/>
<dbReference type="AlphaFoldDB" id="A0A179IKZ0"/>
<dbReference type="InterPro" id="IPR011009">
    <property type="entry name" value="Kinase-like_dom_sf"/>
</dbReference>
<proteinExistence type="predicted"/>
<sequence length="331" mass="36404">MTHEFDDIRVVRINAGDEEGADITLEYNGRRITTSFFASSLPNGDRLLHNPPVENRIIRLLDQAVIAADTDYDDVIDEALDLFFLLDAQELQSLLYPESLHFRLQTIDGKATMFQISADKGVALPDTPPEPRLDTVFLPDAQLSCFSAEDILVQDIFVSGNGIVGRVHVDGRDMLCKAKRAGLWDSGLERELAALQSIQEATARTGVTIRAPSLYGYVIHAQTKAVIGLLRQWVPSSSRGKTLRDIDLAAVPHSVRQKWADQLRQTVASLHSLGIIWGDGKPSNVIVDENDDVELIDFAGGCSTGWVDEQLAETVQGDDQAVARIVQFLGV</sequence>
<reference evidence="2 3" key="1">
    <citation type="submission" date="2016-03" db="EMBL/GenBank/DDBJ databases">
        <title>Fine-scale spatial genetic structure of a fungal parasite of coffee scale insects.</title>
        <authorList>
            <person name="Jackson D."/>
            <person name="Zemenick K.A."/>
            <person name="Malloure B."/>
            <person name="Quandt C.A."/>
            <person name="James T.Y."/>
        </authorList>
    </citation>
    <scope>NUCLEOTIDE SEQUENCE [LARGE SCALE GENOMIC DNA]</scope>
    <source>
        <strain evidence="2 3">UM487</strain>
    </source>
</reference>
<keyword evidence="3" id="KW-1185">Reference proteome</keyword>
<protein>
    <recommendedName>
        <fullName evidence="1">Protein kinase domain-containing protein</fullName>
    </recommendedName>
</protein>
<organism evidence="2 3">
    <name type="scientific">Cordyceps confragosa</name>
    <name type="common">Lecanicillium lecanii</name>
    <dbReference type="NCBI Taxonomy" id="2714763"/>
    <lineage>
        <taxon>Eukaryota</taxon>
        <taxon>Fungi</taxon>
        <taxon>Dikarya</taxon>
        <taxon>Ascomycota</taxon>
        <taxon>Pezizomycotina</taxon>
        <taxon>Sordariomycetes</taxon>
        <taxon>Hypocreomycetidae</taxon>
        <taxon>Hypocreales</taxon>
        <taxon>Cordycipitaceae</taxon>
        <taxon>Akanthomyces</taxon>
    </lineage>
</organism>
<dbReference type="InterPro" id="IPR000719">
    <property type="entry name" value="Prot_kinase_dom"/>
</dbReference>
<evidence type="ECO:0000313" key="3">
    <source>
        <dbReference type="Proteomes" id="UP000243081"/>
    </source>
</evidence>
<dbReference type="PROSITE" id="PS50011">
    <property type="entry name" value="PROTEIN_KINASE_DOM"/>
    <property type="match status" value="1"/>
</dbReference>
<dbReference type="SUPFAM" id="SSF56112">
    <property type="entry name" value="Protein kinase-like (PK-like)"/>
    <property type="match status" value="1"/>
</dbReference>
<dbReference type="Gene3D" id="1.10.510.10">
    <property type="entry name" value="Transferase(Phosphotransferase) domain 1"/>
    <property type="match status" value="1"/>
</dbReference>
<gene>
    <name evidence="2" type="ORF">LLEC1_06856</name>
</gene>
<evidence type="ECO:0000313" key="2">
    <source>
        <dbReference type="EMBL" id="OAR03025.1"/>
    </source>
</evidence>
<accession>A0A179IKZ0</accession>
<comment type="caution">
    <text evidence="2">The sequence shown here is derived from an EMBL/GenBank/DDBJ whole genome shotgun (WGS) entry which is preliminary data.</text>
</comment>
<dbReference type="OrthoDB" id="4062651at2759"/>
<evidence type="ECO:0000259" key="1">
    <source>
        <dbReference type="PROSITE" id="PS50011"/>
    </source>
</evidence>
<feature type="domain" description="Protein kinase" evidence="1">
    <location>
        <begin position="153"/>
        <end position="331"/>
    </location>
</feature>